<dbReference type="PROSITE" id="PS00211">
    <property type="entry name" value="ABC_TRANSPORTER_1"/>
    <property type="match status" value="2"/>
</dbReference>
<dbReference type="Pfam" id="PF01061">
    <property type="entry name" value="ABC2_membrane"/>
    <property type="match status" value="2"/>
</dbReference>
<feature type="transmembrane region" description="Helical" evidence="8">
    <location>
        <begin position="373"/>
        <end position="392"/>
    </location>
</feature>
<reference evidence="10 11" key="1">
    <citation type="submission" date="2024-02" db="EMBL/GenBank/DDBJ databases">
        <title>A draft genome for the cacao thread blight pathogen Marasmius crinis-equi.</title>
        <authorList>
            <person name="Cohen S.P."/>
            <person name="Baruah I.K."/>
            <person name="Amoako-Attah I."/>
            <person name="Bukari Y."/>
            <person name="Meinhardt L.W."/>
            <person name="Bailey B.A."/>
        </authorList>
    </citation>
    <scope>NUCLEOTIDE SEQUENCE [LARGE SCALE GENOMIC DNA]</scope>
    <source>
        <strain evidence="10 11">GH-76</strain>
    </source>
</reference>
<feature type="transmembrane region" description="Helical" evidence="8">
    <location>
        <begin position="1063"/>
        <end position="1083"/>
    </location>
</feature>
<evidence type="ECO:0000256" key="3">
    <source>
        <dbReference type="ARBA" id="ARBA00022692"/>
    </source>
</evidence>
<keyword evidence="11" id="KW-1185">Reference proteome</keyword>
<feature type="transmembrane region" description="Helical" evidence="8">
    <location>
        <begin position="568"/>
        <end position="590"/>
    </location>
</feature>
<keyword evidence="4" id="KW-0547">Nucleotide-binding</keyword>
<evidence type="ECO:0000256" key="1">
    <source>
        <dbReference type="ARBA" id="ARBA00004141"/>
    </source>
</evidence>
<dbReference type="InterPro" id="IPR043926">
    <property type="entry name" value="ABCG_dom"/>
</dbReference>
<evidence type="ECO:0000313" key="10">
    <source>
        <dbReference type="EMBL" id="KAL0574951.1"/>
    </source>
</evidence>
<feature type="transmembrane region" description="Helical" evidence="8">
    <location>
        <begin position="404"/>
        <end position="423"/>
    </location>
</feature>
<comment type="caution">
    <text evidence="10">The sequence shown here is derived from an EMBL/GenBank/DDBJ whole genome shotgun (WGS) entry which is preliminary data.</text>
</comment>
<evidence type="ECO:0000256" key="4">
    <source>
        <dbReference type="ARBA" id="ARBA00022741"/>
    </source>
</evidence>
<feature type="transmembrane region" description="Helical" evidence="8">
    <location>
        <begin position="484"/>
        <end position="502"/>
    </location>
</feature>
<feature type="transmembrane region" description="Helical" evidence="8">
    <location>
        <begin position="980"/>
        <end position="998"/>
    </location>
</feature>
<dbReference type="InterPro" id="IPR003439">
    <property type="entry name" value="ABC_transporter-like_ATP-bd"/>
</dbReference>
<comment type="subcellular location">
    <subcellularLocation>
        <location evidence="1">Membrane</location>
        <topology evidence="1">Multi-pass membrane protein</topology>
    </subcellularLocation>
</comment>
<accession>A0ABR3FID0</accession>
<feature type="transmembrane region" description="Helical" evidence="8">
    <location>
        <begin position="461"/>
        <end position="477"/>
    </location>
</feature>
<feature type="transmembrane region" description="Helical" evidence="8">
    <location>
        <begin position="1121"/>
        <end position="1148"/>
    </location>
</feature>
<gene>
    <name evidence="10" type="primary">SNQ2_1</name>
    <name evidence="10" type="ORF">V5O48_007025</name>
</gene>
<dbReference type="InterPro" id="IPR027417">
    <property type="entry name" value="P-loop_NTPase"/>
</dbReference>
<dbReference type="InterPro" id="IPR017871">
    <property type="entry name" value="ABC_transporter-like_CS"/>
</dbReference>
<feature type="domain" description="ABC transporter" evidence="9">
    <location>
        <begin position="642"/>
        <end position="891"/>
    </location>
</feature>
<protein>
    <submittedName>
        <fullName evidence="10">ATP-binding cassette transporter snq2</fullName>
    </submittedName>
</protein>
<dbReference type="Gene3D" id="3.40.50.300">
    <property type="entry name" value="P-loop containing nucleotide triphosphate hydrolases"/>
    <property type="match status" value="2"/>
</dbReference>
<feature type="transmembrane region" description="Helical" evidence="8">
    <location>
        <begin position="1090"/>
        <end position="1115"/>
    </location>
</feature>
<evidence type="ECO:0000256" key="8">
    <source>
        <dbReference type="SAM" id="Phobius"/>
    </source>
</evidence>
<dbReference type="InterPro" id="IPR050352">
    <property type="entry name" value="ABCG_transporters"/>
</dbReference>
<dbReference type="InterPro" id="IPR003593">
    <property type="entry name" value="AAA+_ATPase"/>
</dbReference>
<keyword evidence="7 8" id="KW-0472">Membrane</keyword>
<keyword evidence="3 8" id="KW-0812">Transmembrane</keyword>
<feature type="domain" description="ABC transporter" evidence="9">
    <location>
        <begin position="23"/>
        <end position="279"/>
    </location>
</feature>
<dbReference type="Pfam" id="PF19055">
    <property type="entry name" value="ABC2_membrane_7"/>
    <property type="match status" value="1"/>
</dbReference>
<evidence type="ECO:0000256" key="5">
    <source>
        <dbReference type="ARBA" id="ARBA00022840"/>
    </source>
</evidence>
<keyword evidence="5 10" id="KW-0067">ATP-binding</keyword>
<evidence type="ECO:0000256" key="2">
    <source>
        <dbReference type="ARBA" id="ARBA00022448"/>
    </source>
</evidence>
<dbReference type="EMBL" id="JBAHYK010000349">
    <property type="protein sequence ID" value="KAL0574951.1"/>
    <property type="molecule type" value="Genomic_DNA"/>
</dbReference>
<dbReference type="GO" id="GO:0005524">
    <property type="term" value="F:ATP binding"/>
    <property type="evidence" value="ECO:0007669"/>
    <property type="project" value="UniProtKB-KW"/>
</dbReference>
<evidence type="ECO:0000259" key="9">
    <source>
        <dbReference type="PROSITE" id="PS50893"/>
    </source>
</evidence>
<dbReference type="SUPFAM" id="SSF52540">
    <property type="entry name" value="P-loop containing nucleoside triphosphate hydrolases"/>
    <property type="match status" value="2"/>
</dbReference>
<keyword evidence="6 8" id="KW-1133">Transmembrane helix</keyword>
<feature type="non-terminal residue" evidence="10">
    <location>
        <position position="1157"/>
    </location>
</feature>
<dbReference type="Proteomes" id="UP001465976">
    <property type="component" value="Unassembled WGS sequence"/>
</dbReference>
<proteinExistence type="predicted"/>
<sequence length="1157" mass="126252">MTEDLGGGHTENISFSSVAPVNVQVRDVTVEVTIHGGKKKVDVEAEGNSRGVKRILDGISADFPSGTLCGIMGGSGSGKTTLLNLMAHRTRLLNNASGSILYNGSPSLLSITHAYLTQMDLLLPTLTVRETLLYAASLRLSSEVTAAQRKQLVEEVILELGLKECADTRVGNGLTHGGCSGGERRRVSIGVQMLSNPSVLFCDEPTTGLDATSAFQLVSTLKSLASKGRTIICTIHQPRHDIFYLFDNMLLLSKGLPLYSGPTHDSTMWFENLVPGSFSEHVNPADYLIMVAAVDTRTSQAKAATSARLVELAKQWKSESSIRFFSKEKDTSDSVSIRSPAPVARTAPTLRQIRVLTSRNILMTWRDPMGMTASWVEAILMSIVCGLIYYNLGEDLAGIRSRQSALYSAGALQGYLVVMYETWRMTSGEIAVFDRERGEGIISVIPWMISRRLAQGLLEDIFVPFVFSIIIWFMCGFDTDGVRFFKFFAVILLNQFIAKSFATVATSVSRDFALATLVGNISFAALTANELTGRFYDCPSGDAATDPNCLPYRGDFILQNLSFNPGWYTVPTCALLGFITVFTLVAGLLLHFKKVDVHMAGVHTGKSSDDDDTIAITPSKSESASNSMTGVDLELVDVKLALRKLNLKLGVRPQTTEKQILRGVTTRFQSGQVNVIMGPSGSGKSSLLNLLSSRLPSSTGYFTTSGQLMIDGFPAEPEDLQALCSYVTQDDSALLSYLTVREMLRFAAGLRLPKSMSRKEKRRRAEEVIRAMGLSDCADNLIGSEFVKGISGGEKRRVSIGVQLLTEPRILIADEPTSGLDAFTASSILEVLTNLAKEGRTVIITIHQSRSELFTQFGNLLLLAKGGRVAYSGKASEMISHFNALGYECPRNANPSDWALDLISVDLRNSAAEEKSRKKVEKILEAYAKGASQVEPGESKEGTGVDLVGLRKQMTPFYIAFPILVQRGWISLRRKPDIPIARVTQTLGLGLVSALWFAPLGRDYVDATVNVVGVIQEILPLYFVGMLQNAAAYPSERDVFYKEYTDRAYSLESFFLSYMFYELPFEIFASLLFSLVGCIGVNLSRTVPMYFIVSLNAFCIVNAGESLGIIFNTLFADNGGLALNITSIVLSVGQFMAGLMSLNMLGLLRGINYISPL</sequence>
<evidence type="ECO:0000313" key="11">
    <source>
        <dbReference type="Proteomes" id="UP001465976"/>
    </source>
</evidence>
<dbReference type="InterPro" id="IPR013525">
    <property type="entry name" value="ABC2_TM"/>
</dbReference>
<dbReference type="Pfam" id="PF00005">
    <property type="entry name" value="ABC_tran"/>
    <property type="match status" value="2"/>
</dbReference>
<dbReference type="PROSITE" id="PS50893">
    <property type="entry name" value="ABC_TRANSPORTER_2"/>
    <property type="match status" value="2"/>
</dbReference>
<dbReference type="SMART" id="SM00382">
    <property type="entry name" value="AAA"/>
    <property type="match status" value="2"/>
</dbReference>
<organism evidence="10 11">
    <name type="scientific">Marasmius crinis-equi</name>
    <dbReference type="NCBI Taxonomy" id="585013"/>
    <lineage>
        <taxon>Eukaryota</taxon>
        <taxon>Fungi</taxon>
        <taxon>Dikarya</taxon>
        <taxon>Basidiomycota</taxon>
        <taxon>Agaricomycotina</taxon>
        <taxon>Agaricomycetes</taxon>
        <taxon>Agaricomycetidae</taxon>
        <taxon>Agaricales</taxon>
        <taxon>Marasmiineae</taxon>
        <taxon>Marasmiaceae</taxon>
        <taxon>Marasmius</taxon>
    </lineage>
</organism>
<dbReference type="PANTHER" id="PTHR48041:SF119">
    <property type="entry name" value="ROA1P"/>
    <property type="match status" value="1"/>
</dbReference>
<evidence type="ECO:0000256" key="7">
    <source>
        <dbReference type="ARBA" id="ARBA00023136"/>
    </source>
</evidence>
<dbReference type="PANTHER" id="PTHR48041">
    <property type="entry name" value="ABC TRANSPORTER G FAMILY MEMBER 28"/>
    <property type="match status" value="1"/>
</dbReference>
<keyword evidence="2" id="KW-0813">Transport</keyword>
<evidence type="ECO:0000256" key="6">
    <source>
        <dbReference type="ARBA" id="ARBA00022989"/>
    </source>
</evidence>
<name>A0ABR3FID0_9AGAR</name>